<protein>
    <submittedName>
        <fullName evidence="3">3-alpha,7-alpha, 12-alpha-trihydroxy-5-beta-cholest-24-enoyl-CoA hydratase</fullName>
    </submittedName>
</protein>
<name>A0A0F4XW09_9PSED</name>
<feature type="domain" description="MaoC-like" evidence="1">
    <location>
        <begin position="162"/>
        <end position="274"/>
    </location>
</feature>
<organism evidence="3 4">
    <name type="scientific">Pseudomonas kilonensis</name>
    <dbReference type="NCBI Taxonomy" id="132476"/>
    <lineage>
        <taxon>Bacteria</taxon>
        <taxon>Pseudomonadati</taxon>
        <taxon>Pseudomonadota</taxon>
        <taxon>Gammaproteobacteria</taxon>
        <taxon>Pseudomonadales</taxon>
        <taxon>Pseudomonadaceae</taxon>
        <taxon>Pseudomonas</taxon>
    </lineage>
</organism>
<evidence type="ECO:0000313" key="4">
    <source>
        <dbReference type="Proteomes" id="UP000033662"/>
    </source>
</evidence>
<dbReference type="Proteomes" id="UP000033662">
    <property type="component" value="Unassembled WGS sequence"/>
</dbReference>
<sequence length="284" mass="31071">MNLEKLLAWKFTPLEHPLPARDCMLYALGIGVGTDPTAESDLQFCYEQNLKVFPSLVNVIAHPGGWITDPSLEVEWVKLLHGEQSFTILRPLEAGKTYIGHYRVRDVLDKGEGKGALVYLEKELREKETNEVVSLVTSTYVLRGDGGHGGTISEAPVPHALPDRPADKSLSLSTLPQSALIYRLSGDYNPIHADPVLARKAGFDRPILHGLCTLGIATRAVLIACTDGDPSRLRSLQLRFSAPVYPGETITTEFWQDGSVVSFRATATERGVVVLNNGRAVITD</sequence>
<dbReference type="PATRIC" id="fig|132476.4.peg.301"/>
<dbReference type="GO" id="GO:0004300">
    <property type="term" value="F:enoyl-CoA hydratase activity"/>
    <property type="evidence" value="ECO:0007669"/>
    <property type="project" value="TreeGrafter"/>
</dbReference>
<dbReference type="Gene3D" id="3.10.129.10">
    <property type="entry name" value="Hotdog Thioesterase"/>
    <property type="match status" value="1"/>
</dbReference>
<proteinExistence type="predicted"/>
<dbReference type="Pfam" id="PF22622">
    <property type="entry name" value="MFE-2_hydrat-2_N"/>
    <property type="match status" value="1"/>
</dbReference>
<gene>
    <name evidence="3" type="ORF">VP02_01365</name>
</gene>
<dbReference type="Pfam" id="PF01575">
    <property type="entry name" value="MaoC_dehydratas"/>
    <property type="match status" value="1"/>
</dbReference>
<dbReference type="PANTHER" id="PTHR13078:SF56">
    <property type="entry name" value="PEROXISOMAL MULTIFUNCTIONAL ENZYME TYPE 2"/>
    <property type="match status" value="1"/>
</dbReference>
<dbReference type="PANTHER" id="PTHR13078">
    <property type="entry name" value="PEROXISOMAL MULTIFUNCTIONAL ENZYME TYPE 2-RELATED"/>
    <property type="match status" value="1"/>
</dbReference>
<dbReference type="SUPFAM" id="SSF54637">
    <property type="entry name" value="Thioesterase/thiol ester dehydrase-isomerase"/>
    <property type="match status" value="2"/>
</dbReference>
<evidence type="ECO:0000259" key="1">
    <source>
        <dbReference type="Pfam" id="PF01575"/>
    </source>
</evidence>
<dbReference type="InterPro" id="IPR054357">
    <property type="entry name" value="MFE-2_N"/>
</dbReference>
<dbReference type="OrthoDB" id="9774179at2"/>
<accession>A0A0F4XW09</accession>
<dbReference type="EMBL" id="JZXC01000001">
    <property type="protein sequence ID" value="KKA10016.1"/>
    <property type="molecule type" value="Genomic_DNA"/>
</dbReference>
<feature type="domain" description="Peroxisomal multifunctional enzyme type 2-like N-terminal" evidence="2">
    <location>
        <begin position="20"/>
        <end position="144"/>
    </location>
</feature>
<reference evidence="3 4" key="1">
    <citation type="submission" date="2015-03" db="EMBL/GenBank/DDBJ databases">
        <title>Pseudomonas fluorescens 1855-344 Genome sequencing and assembly.</title>
        <authorList>
            <person name="Eng W.W.H."/>
            <person name="Gan H.M."/>
            <person name="Savka M.A."/>
        </authorList>
    </citation>
    <scope>NUCLEOTIDE SEQUENCE [LARGE SCALE GENOMIC DNA]</scope>
    <source>
        <strain evidence="3 4">1855-344</strain>
    </source>
</reference>
<dbReference type="GO" id="GO:0006635">
    <property type="term" value="P:fatty acid beta-oxidation"/>
    <property type="evidence" value="ECO:0007669"/>
    <property type="project" value="TreeGrafter"/>
</dbReference>
<dbReference type="GO" id="GO:0003857">
    <property type="term" value="F:(3S)-3-hydroxyacyl-CoA dehydrogenase (NAD+) activity"/>
    <property type="evidence" value="ECO:0007669"/>
    <property type="project" value="TreeGrafter"/>
</dbReference>
<dbReference type="InterPro" id="IPR029069">
    <property type="entry name" value="HotDog_dom_sf"/>
</dbReference>
<evidence type="ECO:0000259" key="2">
    <source>
        <dbReference type="Pfam" id="PF22622"/>
    </source>
</evidence>
<dbReference type="GO" id="GO:0044594">
    <property type="term" value="F:17-beta-hydroxysteroid dehydrogenase (NAD+) activity"/>
    <property type="evidence" value="ECO:0007669"/>
    <property type="project" value="TreeGrafter"/>
</dbReference>
<dbReference type="InterPro" id="IPR002539">
    <property type="entry name" value="MaoC-like_dom"/>
</dbReference>
<comment type="caution">
    <text evidence="3">The sequence shown here is derived from an EMBL/GenBank/DDBJ whole genome shotgun (WGS) entry which is preliminary data.</text>
</comment>
<dbReference type="CDD" id="cd03448">
    <property type="entry name" value="HDE_HSD"/>
    <property type="match status" value="1"/>
</dbReference>
<dbReference type="AlphaFoldDB" id="A0A0F4XW09"/>
<evidence type="ECO:0000313" key="3">
    <source>
        <dbReference type="EMBL" id="KKA10016.1"/>
    </source>
</evidence>